<sequence length="277" mass="31034">MSAAVTAMMNGTHSHPFKMSLSKNPHDMMHELLRRGDKYGDTEEAFFNTKGMKDRKEPESNKRKTRDEPRSREDKSKDDSNLVQKNYAQASGSNSIDKNERFSQNITFRGENLKVATCPHDDALVIVANIVDFDVKKVLVDNGNAANIISWIVFLGLKISLNKIKHVTTPLYEFVGATIIPEGAIELPVTLGTYPTSVVIMTNFLLVKAPMAYNVIYGCPLLNAARAVVFVYYQLMKFSTSRGVGCVRGDQHASRRCYVDSILLKNTVMMLDFEQPT</sequence>
<dbReference type="Proteomes" id="UP001604336">
    <property type="component" value="Unassembled WGS sequence"/>
</dbReference>
<accession>A0ABD1UPP1</accession>
<evidence type="ECO:0000313" key="2">
    <source>
        <dbReference type="EMBL" id="KAL2526912.1"/>
    </source>
</evidence>
<feature type="compositionally biased region" description="Polar residues" evidence="1">
    <location>
        <begin position="81"/>
        <end position="96"/>
    </location>
</feature>
<dbReference type="EMBL" id="JBFOLK010000003">
    <property type="protein sequence ID" value="KAL2526912.1"/>
    <property type="molecule type" value="Genomic_DNA"/>
</dbReference>
<dbReference type="PANTHER" id="PTHR33240:SF15">
    <property type="entry name" value="GAG-PRO-LIKE PROTEIN"/>
    <property type="match status" value="1"/>
</dbReference>
<gene>
    <name evidence="2" type="ORF">Adt_11966</name>
</gene>
<evidence type="ECO:0000256" key="1">
    <source>
        <dbReference type="SAM" id="MobiDB-lite"/>
    </source>
</evidence>
<comment type="caution">
    <text evidence="2">The sequence shown here is derived from an EMBL/GenBank/DDBJ whole genome shotgun (WGS) entry which is preliminary data.</text>
</comment>
<feature type="compositionally biased region" description="Basic and acidic residues" evidence="1">
    <location>
        <begin position="51"/>
        <end position="80"/>
    </location>
</feature>
<feature type="region of interest" description="Disordered" evidence="1">
    <location>
        <begin position="1"/>
        <end position="20"/>
    </location>
</feature>
<dbReference type="AlphaFoldDB" id="A0ABD1UPP1"/>
<proteinExistence type="predicted"/>
<reference evidence="3" key="1">
    <citation type="submission" date="2024-07" db="EMBL/GenBank/DDBJ databases">
        <title>Two chromosome-level genome assemblies of Korean endemic species Abeliophyllum distichum and Forsythia ovata (Oleaceae).</title>
        <authorList>
            <person name="Jang H."/>
        </authorList>
    </citation>
    <scope>NUCLEOTIDE SEQUENCE [LARGE SCALE GENOMIC DNA]</scope>
</reference>
<keyword evidence="3" id="KW-1185">Reference proteome</keyword>
<protein>
    <submittedName>
        <fullName evidence="2">Uncharacterized protein</fullName>
    </submittedName>
</protein>
<organism evidence="2 3">
    <name type="scientific">Abeliophyllum distichum</name>
    <dbReference type="NCBI Taxonomy" id="126358"/>
    <lineage>
        <taxon>Eukaryota</taxon>
        <taxon>Viridiplantae</taxon>
        <taxon>Streptophyta</taxon>
        <taxon>Embryophyta</taxon>
        <taxon>Tracheophyta</taxon>
        <taxon>Spermatophyta</taxon>
        <taxon>Magnoliopsida</taxon>
        <taxon>eudicotyledons</taxon>
        <taxon>Gunneridae</taxon>
        <taxon>Pentapetalae</taxon>
        <taxon>asterids</taxon>
        <taxon>lamiids</taxon>
        <taxon>Lamiales</taxon>
        <taxon>Oleaceae</taxon>
        <taxon>Forsythieae</taxon>
        <taxon>Abeliophyllum</taxon>
    </lineage>
</organism>
<dbReference type="PANTHER" id="PTHR33240">
    <property type="entry name" value="OS08G0508500 PROTEIN"/>
    <property type="match status" value="1"/>
</dbReference>
<feature type="region of interest" description="Disordered" evidence="1">
    <location>
        <begin position="46"/>
        <end position="96"/>
    </location>
</feature>
<name>A0ABD1UPP1_9LAMI</name>
<evidence type="ECO:0000313" key="3">
    <source>
        <dbReference type="Proteomes" id="UP001604336"/>
    </source>
</evidence>